<dbReference type="Proteomes" id="UP000694546">
    <property type="component" value="Chromosome 2"/>
</dbReference>
<evidence type="ECO:0000313" key="16">
    <source>
        <dbReference type="Ensembl" id="ENSGMOP00000036159.1"/>
    </source>
</evidence>
<dbReference type="Ensembl" id="ENSGMOT00000026530.1">
    <property type="protein sequence ID" value="ENSGMOP00000036159.1"/>
    <property type="gene ID" value="ENSGMOG00000018696.2"/>
</dbReference>
<evidence type="ECO:0000259" key="15">
    <source>
        <dbReference type="PROSITE" id="PS50042"/>
    </source>
</evidence>
<dbReference type="InterPro" id="IPR018490">
    <property type="entry name" value="cNMP-bd_dom_sf"/>
</dbReference>
<feature type="binding site" evidence="13">
    <location>
        <position position="210"/>
    </location>
    <ligand>
        <name>3',5'-cyclic AMP</name>
        <dbReference type="ChEBI" id="CHEBI:58165"/>
        <label>1</label>
    </ligand>
</feature>
<feature type="binding site" evidence="13">
    <location>
        <position position="201"/>
    </location>
    <ligand>
        <name>3',5'-cyclic AMP</name>
        <dbReference type="ChEBI" id="CHEBI:58165"/>
        <label>1</label>
    </ligand>
</feature>
<protein>
    <recommendedName>
        <fullName evidence="12">cAMP-dependent protein kinase type I-alpha regulatory subunit</fullName>
    </recommendedName>
</protein>
<evidence type="ECO:0000313" key="17">
    <source>
        <dbReference type="Proteomes" id="UP000694546"/>
    </source>
</evidence>
<reference evidence="16" key="1">
    <citation type="submission" date="2025-08" db="UniProtKB">
        <authorList>
            <consortium name="Ensembl"/>
        </authorList>
    </citation>
    <scope>IDENTIFICATION</scope>
</reference>
<dbReference type="SMART" id="SM00394">
    <property type="entry name" value="RIIa"/>
    <property type="match status" value="1"/>
</dbReference>
<proteinExistence type="inferred from homology"/>
<feature type="region of interest" description="Disordered" evidence="14">
    <location>
        <begin position="473"/>
        <end position="526"/>
    </location>
</feature>
<evidence type="ECO:0000256" key="8">
    <source>
        <dbReference type="ARBA" id="ARBA00022990"/>
    </source>
</evidence>
<dbReference type="SUPFAM" id="SSF51206">
    <property type="entry name" value="cAMP-binding domain-like"/>
    <property type="match status" value="3"/>
</dbReference>
<dbReference type="Pfam" id="PF00027">
    <property type="entry name" value="cNMP_binding"/>
    <property type="match status" value="1"/>
</dbReference>
<dbReference type="PROSITE" id="PS00888">
    <property type="entry name" value="CNMP_BINDING_1"/>
    <property type="match status" value="1"/>
</dbReference>
<dbReference type="Gene3D" id="2.60.120.10">
    <property type="entry name" value="Jelly Rolls"/>
    <property type="match status" value="3"/>
</dbReference>
<dbReference type="AlphaFoldDB" id="A0A8C5ASN1"/>
<evidence type="ECO:0000256" key="5">
    <source>
        <dbReference type="ARBA" id="ARBA00022566"/>
    </source>
</evidence>
<keyword evidence="9" id="KW-0472">Membrane</keyword>
<dbReference type="GO" id="GO:0005886">
    <property type="term" value="C:plasma membrane"/>
    <property type="evidence" value="ECO:0007669"/>
    <property type="project" value="UniProtKB-SubCell"/>
</dbReference>
<evidence type="ECO:0000256" key="1">
    <source>
        <dbReference type="ARBA" id="ARBA00004236"/>
    </source>
</evidence>
<evidence type="ECO:0000256" key="11">
    <source>
        <dbReference type="ARBA" id="ARBA00023157"/>
    </source>
</evidence>
<feature type="compositionally biased region" description="Pro residues" evidence="14">
    <location>
        <begin position="514"/>
        <end position="526"/>
    </location>
</feature>
<keyword evidence="8" id="KW-0007">Acetylation</keyword>
<keyword evidence="4" id="KW-0597">Phosphoprotein</keyword>
<dbReference type="Pfam" id="PF02197">
    <property type="entry name" value="RIIa"/>
    <property type="match status" value="1"/>
</dbReference>
<dbReference type="InterPro" id="IPR014710">
    <property type="entry name" value="RmlC-like_jellyroll"/>
</dbReference>
<reference evidence="16" key="2">
    <citation type="submission" date="2025-09" db="UniProtKB">
        <authorList>
            <consortium name="Ensembl"/>
        </authorList>
    </citation>
    <scope>IDENTIFICATION</scope>
</reference>
<feature type="domain" description="Cyclic nucleotide-binding" evidence="15">
    <location>
        <begin position="254"/>
        <end position="296"/>
    </location>
</feature>
<dbReference type="SUPFAM" id="SSF47391">
    <property type="entry name" value="Dimerization-anchoring domain of cAMP-dependent PK regulatory subunit"/>
    <property type="match status" value="1"/>
</dbReference>
<evidence type="ECO:0000256" key="3">
    <source>
        <dbReference type="ARBA" id="ARBA00022475"/>
    </source>
</evidence>
<dbReference type="CDD" id="cd00038">
    <property type="entry name" value="CAP_ED"/>
    <property type="match status" value="3"/>
</dbReference>
<accession>A0A8C5ASN1</accession>
<comment type="subcellular location">
    <subcellularLocation>
        <location evidence="1">Cell membrane</location>
    </subcellularLocation>
</comment>
<organism evidence="16 17">
    <name type="scientific">Gadus morhua</name>
    <name type="common">Atlantic cod</name>
    <dbReference type="NCBI Taxonomy" id="8049"/>
    <lineage>
        <taxon>Eukaryota</taxon>
        <taxon>Metazoa</taxon>
        <taxon>Chordata</taxon>
        <taxon>Craniata</taxon>
        <taxon>Vertebrata</taxon>
        <taxon>Euteleostomi</taxon>
        <taxon>Actinopterygii</taxon>
        <taxon>Neopterygii</taxon>
        <taxon>Teleostei</taxon>
        <taxon>Neoteleostei</taxon>
        <taxon>Acanthomorphata</taxon>
        <taxon>Zeiogadaria</taxon>
        <taxon>Gadariae</taxon>
        <taxon>Gadiformes</taxon>
        <taxon>Gadoidei</taxon>
        <taxon>Gadidae</taxon>
        <taxon>Gadus</taxon>
    </lineage>
</organism>
<sequence length="584" mass="65057">MTSGNMSSDEERSMRECEQYVQKHNIQQLLKDCIVQLCTSRPDRPMAFLKEYFDRLEKEESMQMLLQQKASGSRSDSREEEVSPPMNPVVRGRRRRGAISAEVYNEEDAASYVRKVIPKDYKTMAALAKAIEKNVLFAHLDDNERSDIFDAMFSVNYIAGETVIQQGDEGDNFYVIDIGEMDVYVNSEWVTSIGEGGSFGELALIYGTPRAATVGARSDVKLWGIDRDSYRRILMGSTLRKRKMYEEFLSKVSILESLEKWERLTVADSLETVQFEDGQKIVVQGEPGDEFFIILEVPRRRLRHAVYSPPKGLFRGPPEAPRLRVVTPRGPLLKEGGGPLGLCWCRQGLICVPVSYVSQDALLLSPLCACVLRFPGCTAPSHPCVRVSYVSQDALLPLTLVSYVSQDALLPLTLVSYVSQDALLPLTLVSYVSQDALLLSPLCPTFPRMHCSSPSHCAVCFRARPPCSRGGLRARSSWRWDGSGPPTTLVSGSLRSTLQTDGQTDRQADRGTDAPPPPLTSVLRPPPGEIALLMNRPRAATVVSRGPLKCVKLDRPRFERVLGPCSDILKRNIQQYNSFVSLSV</sequence>
<feature type="domain" description="Cyclic nucleotide-binding" evidence="15">
    <location>
        <begin position="136"/>
        <end position="251"/>
    </location>
</feature>
<dbReference type="GO" id="GO:0005952">
    <property type="term" value="C:cAMP-dependent protein kinase complex"/>
    <property type="evidence" value="ECO:0007669"/>
    <property type="project" value="InterPro"/>
</dbReference>
<keyword evidence="7 13" id="KW-0547">Nucleotide-binding</keyword>
<evidence type="ECO:0000256" key="10">
    <source>
        <dbReference type="ARBA" id="ARBA00023149"/>
    </source>
</evidence>
<keyword evidence="3" id="KW-1003">Cell membrane</keyword>
<keyword evidence="6" id="KW-0677">Repeat</keyword>
<dbReference type="InterPro" id="IPR050503">
    <property type="entry name" value="cAMP-dep_PK_reg_su-like"/>
</dbReference>
<evidence type="ECO:0000256" key="4">
    <source>
        <dbReference type="ARBA" id="ARBA00022553"/>
    </source>
</evidence>
<dbReference type="GO" id="GO:0005829">
    <property type="term" value="C:cytosol"/>
    <property type="evidence" value="ECO:0007669"/>
    <property type="project" value="TreeGrafter"/>
</dbReference>
<dbReference type="GO" id="GO:0030552">
    <property type="term" value="F:cAMP binding"/>
    <property type="evidence" value="ECO:0007669"/>
    <property type="project" value="UniProtKB-KW"/>
</dbReference>
<keyword evidence="17" id="KW-1185">Reference proteome</keyword>
<feature type="region of interest" description="Disordered" evidence="14">
    <location>
        <begin position="64"/>
        <end position="90"/>
    </location>
</feature>
<evidence type="ECO:0000256" key="12">
    <source>
        <dbReference type="ARBA" id="ARBA00039637"/>
    </source>
</evidence>
<evidence type="ECO:0000256" key="13">
    <source>
        <dbReference type="PIRSR" id="PIRSR000548-1"/>
    </source>
</evidence>
<evidence type="ECO:0000256" key="6">
    <source>
        <dbReference type="ARBA" id="ARBA00022737"/>
    </source>
</evidence>
<feature type="domain" description="Cyclic nucleotide-binding" evidence="15">
    <location>
        <begin position="528"/>
        <end position="579"/>
    </location>
</feature>
<dbReference type="InterPro" id="IPR003117">
    <property type="entry name" value="cAMP_dep_PK_reg_su_I/II_a/b"/>
</dbReference>
<keyword evidence="5 13" id="KW-0116">cAMP-binding</keyword>
<dbReference type="CDD" id="cd12101">
    <property type="entry name" value="DD_RIalpha_PKA"/>
    <property type="match status" value="1"/>
</dbReference>
<dbReference type="GO" id="GO:0034236">
    <property type="term" value="F:protein kinase A catalytic subunit binding"/>
    <property type="evidence" value="ECO:0007669"/>
    <property type="project" value="TreeGrafter"/>
</dbReference>
<feature type="compositionally biased region" description="Polar residues" evidence="14">
    <location>
        <begin position="485"/>
        <end position="502"/>
    </location>
</feature>
<dbReference type="GeneTree" id="ENSGT00940000155148"/>
<dbReference type="Gene3D" id="1.20.890.10">
    <property type="entry name" value="cAMP-dependent protein kinase regulatory subunit, dimerization-anchoring domain"/>
    <property type="match status" value="1"/>
</dbReference>
<evidence type="ECO:0000256" key="7">
    <source>
        <dbReference type="ARBA" id="ARBA00022741"/>
    </source>
</evidence>
<dbReference type="PANTHER" id="PTHR11635:SF129">
    <property type="entry name" value="CAMP-DEPENDENT PROTEIN KINASE TYPE I-ALPHA REGULATORY SUBUNIT"/>
    <property type="match status" value="1"/>
</dbReference>
<comment type="similarity">
    <text evidence="2">Belongs to the cAMP-dependent kinase regulatory chain family.</text>
</comment>
<keyword evidence="10 13" id="KW-0114">cAMP</keyword>
<keyword evidence="11" id="KW-1015">Disulfide bond</keyword>
<dbReference type="PANTHER" id="PTHR11635">
    <property type="entry name" value="CAMP-DEPENDENT PROTEIN KINASE REGULATORY CHAIN"/>
    <property type="match status" value="1"/>
</dbReference>
<dbReference type="GO" id="GO:0004862">
    <property type="term" value="F:cAMP-dependent protein kinase inhibitor activity"/>
    <property type="evidence" value="ECO:0007669"/>
    <property type="project" value="TreeGrafter"/>
</dbReference>
<evidence type="ECO:0000256" key="9">
    <source>
        <dbReference type="ARBA" id="ARBA00023136"/>
    </source>
</evidence>
<name>A0A8C5ASN1_GADMO</name>
<dbReference type="InterPro" id="IPR000595">
    <property type="entry name" value="cNMP-bd_dom"/>
</dbReference>
<feature type="compositionally biased region" description="Polar residues" evidence="14">
    <location>
        <begin position="64"/>
        <end position="74"/>
    </location>
</feature>
<dbReference type="SMART" id="SM00100">
    <property type="entry name" value="cNMP"/>
    <property type="match status" value="1"/>
</dbReference>
<gene>
    <name evidence="16" type="primary">PRKAR1A</name>
    <name evidence="16" type="synonym">prkar1aa</name>
</gene>
<dbReference type="PRINTS" id="PR00103">
    <property type="entry name" value="CAMPKINASE"/>
</dbReference>
<dbReference type="PROSITE" id="PS00889">
    <property type="entry name" value="CNMP_BINDING_2"/>
    <property type="match status" value="1"/>
</dbReference>
<evidence type="ECO:0000256" key="14">
    <source>
        <dbReference type="SAM" id="MobiDB-lite"/>
    </source>
</evidence>
<feature type="compositionally biased region" description="Basic and acidic residues" evidence="14">
    <location>
        <begin position="503"/>
        <end position="512"/>
    </location>
</feature>
<dbReference type="InterPro" id="IPR018488">
    <property type="entry name" value="cNMP-bd_CS"/>
</dbReference>
<dbReference type="PROSITE" id="PS50042">
    <property type="entry name" value="CNMP_BINDING_3"/>
    <property type="match status" value="3"/>
</dbReference>
<evidence type="ECO:0000256" key="2">
    <source>
        <dbReference type="ARBA" id="ARBA00005753"/>
    </source>
</evidence>